<evidence type="ECO:0000313" key="2">
    <source>
        <dbReference type="Proteomes" id="UP000005239"/>
    </source>
</evidence>
<dbReference type="AlphaFoldDB" id="A0A2A6CP47"/>
<dbReference type="Proteomes" id="UP000005239">
    <property type="component" value="Unassembled WGS sequence"/>
</dbReference>
<accession>A0A8R1Z470</accession>
<dbReference type="EnsemblMetazoa" id="PPA45634.1">
    <property type="protein sequence ID" value="PPA45634.1"/>
    <property type="gene ID" value="WBGene00284003"/>
</dbReference>
<name>A0A2A6CP47_PRIPA</name>
<organism evidence="1 2">
    <name type="scientific">Pristionchus pacificus</name>
    <name type="common">Parasitic nematode worm</name>
    <dbReference type="NCBI Taxonomy" id="54126"/>
    <lineage>
        <taxon>Eukaryota</taxon>
        <taxon>Metazoa</taxon>
        <taxon>Ecdysozoa</taxon>
        <taxon>Nematoda</taxon>
        <taxon>Chromadorea</taxon>
        <taxon>Rhabditida</taxon>
        <taxon>Rhabditina</taxon>
        <taxon>Diplogasteromorpha</taxon>
        <taxon>Diplogasteroidea</taxon>
        <taxon>Neodiplogasteridae</taxon>
        <taxon>Pristionchus</taxon>
    </lineage>
</organism>
<accession>A0A2A6CP47</accession>
<proteinExistence type="predicted"/>
<evidence type="ECO:0000313" key="1">
    <source>
        <dbReference type="EnsemblMetazoa" id="PPA45634.1"/>
    </source>
</evidence>
<reference evidence="2" key="1">
    <citation type="journal article" date="2008" name="Nat. Genet.">
        <title>The Pristionchus pacificus genome provides a unique perspective on nematode lifestyle and parasitism.</title>
        <authorList>
            <person name="Dieterich C."/>
            <person name="Clifton S.W."/>
            <person name="Schuster L.N."/>
            <person name="Chinwalla A."/>
            <person name="Delehaunty K."/>
            <person name="Dinkelacker I."/>
            <person name="Fulton L."/>
            <person name="Fulton R."/>
            <person name="Godfrey J."/>
            <person name="Minx P."/>
            <person name="Mitreva M."/>
            <person name="Roeseler W."/>
            <person name="Tian H."/>
            <person name="Witte H."/>
            <person name="Yang S.P."/>
            <person name="Wilson R.K."/>
            <person name="Sommer R.J."/>
        </authorList>
    </citation>
    <scope>NUCLEOTIDE SEQUENCE [LARGE SCALE GENOMIC DNA]</scope>
    <source>
        <strain evidence="2">PS312</strain>
    </source>
</reference>
<sequence length="101" mass="11084">MTTASHTGKYEVRNIVRSAICSTGRPKGGRLSTLNPMCFSCILGRLSVLKEIIHLQRDLPYGSEERASVEPNTVQQQRIGYHASDSLYSVLGGRFAARSGE</sequence>
<keyword evidence="2" id="KW-1185">Reference proteome</keyword>
<protein>
    <submittedName>
        <fullName evidence="1">Uncharacterized protein</fullName>
    </submittedName>
</protein>
<reference evidence="1" key="2">
    <citation type="submission" date="2022-06" db="UniProtKB">
        <authorList>
            <consortium name="EnsemblMetazoa"/>
        </authorList>
    </citation>
    <scope>IDENTIFICATION</scope>
    <source>
        <strain evidence="1">PS312</strain>
    </source>
</reference>
<gene>
    <name evidence="1" type="primary">WBGene00284003</name>
</gene>